<accession>A0ABV7CEH3</accession>
<sequence>MKLMMKYVLLFAVLSLSPGAFAYMNPSAYNMMGGAMMDPKNPQYQLSDSDNKTKSTSRKSTSATRSKKMSYSEREQLRRKRMRQVVNRHESQAAKDNREMLYGDDGLPLTH</sequence>
<dbReference type="EMBL" id="JBHRSE010000119">
    <property type="protein sequence ID" value="MFC3025380.1"/>
    <property type="molecule type" value="Genomic_DNA"/>
</dbReference>
<feature type="compositionally biased region" description="Basic and acidic residues" evidence="1">
    <location>
        <begin position="87"/>
        <end position="101"/>
    </location>
</feature>
<keyword evidence="4" id="KW-1185">Reference proteome</keyword>
<reference evidence="4" key="1">
    <citation type="journal article" date="2019" name="Int. J. Syst. Evol. Microbiol.">
        <title>The Global Catalogue of Microorganisms (GCM) 10K type strain sequencing project: providing services to taxonomists for standard genome sequencing and annotation.</title>
        <authorList>
            <consortium name="The Broad Institute Genomics Platform"/>
            <consortium name="The Broad Institute Genome Sequencing Center for Infectious Disease"/>
            <person name="Wu L."/>
            <person name="Ma J."/>
        </authorList>
    </citation>
    <scope>NUCLEOTIDE SEQUENCE [LARGE SCALE GENOMIC DNA]</scope>
    <source>
        <strain evidence="4">KCTC 62784</strain>
    </source>
</reference>
<dbReference type="Proteomes" id="UP001595384">
    <property type="component" value="Unassembled WGS sequence"/>
</dbReference>
<keyword evidence="2" id="KW-0732">Signal</keyword>
<dbReference type="RefSeq" id="WP_123016222.1">
    <property type="nucleotide sequence ID" value="NZ_AP024911.1"/>
</dbReference>
<gene>
    <name evidence="3" type="ORF">ACFODT_16365</name>
</gene>
<evidence type="ECO:0000313" key="4">
    <source>
        <dbReference type="Proteomes" id="UP001595384"/>
    </source>
</evidence>
<feature type="signal peptide" evidence="2">
    <location>
        <begin position="1"/>
        <end position="22"/>
    </location>
</feature>
<proteinExistence type="predicted"/>
<organism evidence="3 4">
    <name type="scientific">Vibrio zhugei</name>
    <dbReference type="NCBI Taxonomy" id="2479546"/>
    <lineage>
        <taxon>Bacteria</taxon>
        <taxon>Pseudomonadati</taxon>
        <taxon>Pseudomonadota</taxon>
        <taxon>Gammaproteobacteria</taxon>
        <taxon>Vibrionales</taxon>
        <taxon>Vibrionaceae</taxon>
        <taxon>Vibrio</taxon>
    </lineage>
</organism>
<feature type="chain" id="PRO_5047027587" evidence="2">
    <location>
        <begin position="23"/>
        <end position="111"/>
    </location>
</feature>
<feature type="region of interest" description="Disordered" evidence="1">
    <location>
        <begin position="34"/>
        <end position="111"/>
    </location>
</feature>
<evidence type="ECO:0000313" key="3">
    <source>
        <dbReference type="EMBL" id="MFC3025380.1"/>
    </source>
</evidence>
<name>A0ABV7CEH3_9VIBR</name>
<protein>
    <submittedName>
        <fullName evidence="3">Uncharacterized protein</fullName>
    </submittedName>
</protein>
<evidence type="ECO:0000256" key="2">
    <source>
        <dbReference type="SAM" id="SignalP"/>
    </source>
</evidence>
<evidence type="ECO:0000256" key="1">
    <source>
        <dbReference type="SAM" id="MobiDB-lite"/>
    </source>
</evidence>
<comment type="caution">
    <text evidence="3">The sequence shown here is derived from an EMBL/GenBank/DDBJ whole genome shotgun (WGS) entry which is preliminary data.</text>
</comment>